<dbReference type="PRINTS" id="PR00344">
    <property type="entry name" value="BCTRLSENSOR"/>
</dbReference>
<comment type="subcellular location">
    <subcellularLocation>
        <location evidence="2">Cell membrane</location>
    </subcellularLocation>
</comment>
<feature type="domain" description="HAMP" evidence="13">
    <location>
        <begin position="217"/>
        <end position="269"/>
    </location>
</feature>
<evidence type="ECO:0000256" key="8">
    <source>
        <dbReference type="ARBA" id="ARBA00022989"/>
    </source>
</evidence>
<organism evidence="14 15">
    <name type="scientific">Actinomadura harenae</name>
    <dbReference type="NCBI Taxonomy" id="2483351"/>
    <lineage>
        <taxon>Bacteria</taxon>
        <taxon>Bacillati</taxon>
        <taxon>Actinomycetota</taxon>
        <taxon>Actinomycetes</taxon>
        <taxon>Streptosporangiales</taxon>
        <taxon>Thermomonosporaceae</taxon>
        <taxon>Actinomadura</taxon>
    </lineage>
</organism>
<evidence type="ECO:0000256" key="2">
    <source>
        <dbReference type="ARBA" id="ARBA00004236"/>
    </source>
</evidence>
<dbReference type="PROSITE" id="PS50109">
    <property type="entry name" value="HIS_KIN"/>
    <property type="match status" value="1"/>
</dbReference>
<dbReference type="SMART" id="SM00387">
    <property type="entry name" value="HATPase_c"/>
    <property type="match status" value="1"/>
</dbReference>
<dbReference type="InterPro" id="IPR050428">
    <property type="entry name" value="TCS_sensor_his_kinase"/>
</dbReference>
<dbReference type="PROSITE" id="PS50885">
    <property type="entry name" value="HAMP"/>
    <property type="match status" value="1"/>
</dbReference>
<dbReference type="InterPro" id="IPR005467">
    <property type="entry name" value="His_kinase_dom"/>
</dbReference>
<evidence type="ECO:0000256" key="1">
    <source>
        <dbReference type="ARBA" id="ARBA00000085"/>
    </source>
</evidence>
<dbReference type="GO" id="GO:0000155">
    <property type="term" value="F:phosphorelay sensor kinase activity"/>
    <property type="evidence" value="ECO:0007669"/>
    <property type="project" value="InterPro"/>
</dbReference>
<dbReference type="CDD" id="cd06225">
    <property type="entry name" value="HAMP"/>
    <property type="match status" value="1"/>
</dbReference>
<dbReference type="CDD" id="cd00075">
    <property type="entry name" value="HATPase"/>
    <property type="match status" value="1"/>
</dbReference>
<evidence type="ECO:0000256" key="9">
    <source>
        <dbReference type="ARBA" id="ARBA00023012"/>
    </source>
</evidence>
<keyword evidence="8" id="KW-1133">Transmembrane helix</keyword>
<evidence type="ECO:0000256" key="3">
    <source>
        <dbReference type="ARBA" id="ARBA00012438"/>
    </source>
</evidence>
<keyword evidence="11" id="KW-0175">Coiled coil</keyword>
<evidence type="ECO:0000256" key="7">
    <source>
        <dbReference type="ARBA" id="ARBA00022777"/>
    </source>
</evidence>
<keyword evidence="6" id="KW-0812">Transmembrane</keyword>
<dbReference type="InterPro" id="IPR003594">
    <property type="entry name" value="HATPase_dom"/>
</dbReference>
<dbReference type="InterPro" id="IPR004358">
    <property type="entry name" value="Sig_transdc_His_kin-like_C"/>
</dbReference>
<dbReference type="SUPFAM" id="SSF55874">
    <property type="entry name" value="ATPase domain of HSP90 chaperone/DNA topoisomerase II/histidine kinase"/>
    <property type="match status" value="1"/>
</dbReference>
<dbReference type="SUPFAM" id="SSF47384">
    <property type="entry name" value="Homodimeric domain of signal transducing histidine kinase"/>
    <property type="match status" value="1"/>
</dbReference>
<dbReference type="EC" id="2.7.13.3" evidence="3"/>
<dbReference type="Pfam" id="PF00672">
    <property type="entry name" value="HAMP"/>
    <property type="match status" value="1"/>
</dbReference>
<dbReference type="InterPro" id="IPR036097">
    <property type="entry name" value="HisK_dim/P_sf"/>
</dbReference>
<comment type="caution">
    <text evidence="14">The sequence shown here is derived from an EMBL/GenBank/DDBJ whole genome shotgun (WGS) entry which is preliminary data.</text>
</comment>
<dbReference type="Gene3D" id="3.30.565.10">
    <property type="entry name" value="Histidine kinase-like ATPase, C-terminal domain"/>
    <property type="match status" value="1"/>
</dbReference>
<dbReference type="Gene3D" id="1.10.287.130">
    <property type="match status" value="1"/>
</dbReference>
<evidence type="ECO:0000313" key="15">
    <source>
        <dbReference type="Proteomes" id="UP000282674"/>
    </source>
</evidence>
<evidence type="ECO:0000256" key="6">
    <source>
        <dbReference type="ARBA" id="ARBA00022692"/>
    </source>
</evidence>
<dbReference type="Pfam" id="PF02518">
    <property type="entry name" value="HATPase_c"/>
    <property type="match status" value="1"/>
</dbReference>
<dbReference type="OrthoDB" id="9786919at2"/>
<evidence type="ECO:0000256" key="4">
    <source>
        <dbReference type="ARBA" id="ARBA00022553"/>
    </source>
</evidence>
<dbReference type="PANTHER" id="PTHR45436">
    <property type="entry name" value="SENSOR HISTIDINE KINASE YKOH"/>
    <property type="match status" value="1"/>
</dbReference>
<comment type="catalytic activity">
    <reaction evidence="1">
        <text>ATP + protein L-histidine = ADP + protein N-phospho-L-histidine.</text>
        <dbReference type="EC" id="2.7.13.3"/>
    </reaction>
</comment>
<reference evidence="14 15" key="1">
    <citation type="submission" date="2018-10" db="EMBL/GenBank/DDBJ databases">
        <title>Isolation from soil.</title>
        <authorList>
            <person name="Hu J."/>
        </authorList>
    </citation>
    <scope>NUCLEOTIDE SEQUENCE [LARGE SCALE GENOMIC DNA]</scope>
    <source>
        <strain evidence="14 15">NEAU-Ht49</strain>
    </source>
</reference>
<evidence type="ECO:0000256" key="11">
    <source>
        <dbReference type="SAM" id="Coils"/>
    </source>
</evidence>
<keyword evidence="5" id="KW-0808">Transferase</keyword>
<keyword evidence="7 14" id="KW-0418">Kinase</keyword>
<dbReference type="PANTHER" id="PTHR45436:SF5">
    <property type="entry name" value="SENSOR HISTIDINE KINASE TRCS"/>
    <property type="match status" value="1"/>
</dbReference>
<accession>A0A3M2LUW2</accession>
<keyword evidence="4" id="KW-0597">Phosphoprotein</keyword>
<feature type="domain" description="Histidine kinase" evidence="12">
    <location>
        <begin position="284"/>
        <end position="486"/>
    </location>
</feature>
<keyword evidence="15" id="KW-1185">Reference proteome</keyword>
<dbReference type="InterPro" id="IPR003660">
    <property type="entry name" value="HAMP_dom"/>
</dbReference>
<dbReference type="Gene3D" id="6.10.340.10">
    <property type="match status" value="1"/>
</dbReference>
<evidence type="ECO:0000313" key="14">
    <source>
        <dbReference type="EMBL" id="RMI39805.1"/>
    </source>
</evidence>
<dbReference type="Proteomes" id="UP000282674">
    <property type="component" value="Unassembled WGS sequence"/>
</dbReference>
<dbReference type="CDD" id="cd00082">
    <property type="entry name" value="HisKA"/>
    <property type="match status" value="1"/>
</dbReference>
<dbReference type="EMBL" id="RFFG01000062">
    <property type="protein sequence ID" value="RMI39805.1"/>
    <property type="molecule type" value="Genomic_DNA"/>
</dbReference>
<proteinExistence type="predicted"/>
<evidence type="ECO:0000259" key="12">
    <source>
        <dbReference type="PROSITE" id="PS50109"/>
    </source>
</evidence>
<dbReference type="SMART" id="SM00304">
    <property type="entry name" value="HAMP"/>
    <property type="match status" value="1"/>
</dbReference>
<dbReference type="GO" id="GO:0005886">
    <property type="term" value="C:plasma membrane"/>
    <property type="evidence" value="ECO:0007669"/>
    <property type="project" value="UniProtKB-SubCell"/>
</dbReference>
<dbReference type="InterPro" id="IPR003661">
    <property type="entry name" value="HisK_dim/P_dom"/>
</dbReference>
<dbReference type="SUPFAM" id="SSF158472">
    <property type="entry name" value="HAMP domain-like"/>
    <property type="match status" value="1"/>
</dbReference>
<dbReference type="InterPro" id="IPR036890">
    <property type="entry name" value="HATPase_C_sf"/>
</dbReference>
<name>A0A3M2LUW2_9ACTN</name>
<keyword evidence="9" id="KW-0902">Two-component regulatory system</keyword>
<feature type="coiled-coil region" evidence="11">
    <location>
        <begin position="247"/>
        <end position="274"/>
    </location>
</feature>
<keyword evidence="10" id="KW-0472">Membrane</keyword>
<dbReference type="SMART" id="SM00388">
    <property type="entry name" value="HisKA"/>
    <property type="match status" value="1"/>
</dbReference>
<evidence type="ECO:0000256" key="5">
    <source>
        <dbReference type="ARBA" id="ARBA00022679"/>
    </source>
</evidence>
<dbReference type="AlphaFoldDB" id="A0A3M2LUW2"/>
<evidence type="ECO:0000259" key="13">
    <source>
        <dbReference type="PROSITE" id="PS50885"/>
    </source>
</evidence>
<evidence type="ECO:0000256" key="10">
    <source>
        <dbReference type="ARBA" id="ARBA00023136"/>
    </source>
</evidence>
<dbReference type="Pfam" id="PF00512">
    <property type="entry name" value="HisKA"/>
    <property type="match status" value="1"/>
</dbReference>
<protein>
    <recommendedName>
        <fullName evidence="3">histidine kinase</fullName>
        <ecNumber evidence="3">2.7.13.3</ecNumber>
    </recommendedName>
</protein>
<sequence>MRPLRPVARYVLPSAPRLRPMGLRTRLTAAFVAVALLAALLASGISYVLVRRAVLQRVQDTEISDARQTVARYVPATAPPGVGEIVRQQLRVALNNGDRQAWVTDVPDPVAGVSPARNLRGLAGRALGVPVSQDFLEQAVRITVFQRVRSHGHAYLLIGMWPGPPDGATWLDPRPLVIVAVSLRHEEQELASLTRALLIADGLAVLMALVMALAATRGVLRPVRVLGRAARALGDGDLSARVGERGRDELTDLARTFNRTADQLERMVGELRAKDAASRRFVADVSHELRTPLTSMVAMAEVLAEDGGEAARLVAVETRRLGALVGHLIEISRFDAGAAALVLDDVVVADAVAATLDARGWTDEAAVDGPPDLVVRLDPRRLDVIVANLVGNALRHGGTPVRVTFVPERDGVELTVADTGPGIPQDLLPLIFNRFVKAEAARSRSDGSGLGLSIALENARLHGGSLAVANAPDGGAVFTLWLPSADEEDEK</sequence>
<gene>
    <name evidence="14" type="ORF">EBO15_28730</name>
</gene>